<evidence type="ECO:0000313" key="5">
    <source>
        <dbReference type="Proteomes" id="UP000270094"/>
    </source>
</evidence>
<keyword evidence="5" id="KW-1185">Reference proteome</keyword>
<dbReference type="GO" id="GO:0010992">
    <property type="term" value="P:ubiquitin recycling"/>
    <property type="evidence" value="ECO:0007669"/>
    <property type="project" value="TreeGrafter"/>
</dbReference>
<dbReference type="EMBL" id="UYYB01145220">
    <property type="protein sequence ID" value="VDM85779.1"/>
    <property type="molecule type" value="Genomic_DNA"/>
</dbReference>
<dbReference type="PROSITE" id="PS50294">
    <property type="entry name" value="WD_REPEATS_REGION"/>
    <property type="match status" value="1"/>
</dbReference>
<keyword evidence="1 3" id="KW-0853">WD repeat</keyword>
<dbReference type="InterPro" id="IPR036322">
    <property type="entry name" value="WD40_repeat_dom_sf"/>
</dbReference>
<dbReference type="SMART" id="SM00320">
    <property type="entry name" value="WD40"/>
    <property type="match status" value="1"/>
</dbReference>
<feature type="non-terminal residue" evidence="4">
    <location>
        <position position="89"/>
    </location>
</feature>
<sequence>MKINQKLLDVWDYETGSCTYTLTGHTNRVYSLLLDAPRSIVVSGSLDTTIRVWDIAKGLCICVLSGHHSLTSGMQLRGDILVSCNADSD</sequence>
<dbReference type="GO" id="GO:0005737">
    <property type="term" value="C:cytoplasm"/>
    <property type="evidence" value="ECO:0007669"/>
    <property type="project" value="TreeGrafter"/>
</dbReference>
<dbReference type="Gene3D" id="2.130.10.10">
    <property type="entry name" value="YVTN repeat-like/Quinoprotein amine dehydrogenase"/>
    <property type="match status" value="1"/>
</dbReference>
<dbReference type="PANTHER" id="PTHR19849:SF1">
    <property type="entry name" value="F-BOX_WD REPEAT-CONTAINING PROTEIN 7"/>
    <property type="match status" value="1"/>
</dbReference>
<dbReference type="InterPro" id="IPR015943">
    <property type="entry name" value="WD40/YVTN_repeat-like_dom_sf"/>
</dbReference>
<dbReference type="InterPro" id="IPR019775">
    <property type="entry name" value="WD40_repeat_CS"/>
</dbReference>
<dbReference type="InterPro" id="IPR001680">
    <property type="entry name" value="WD40_rpt"/>
</dbReference>
<name>A0A3P7K0M4_STRVU</name>
<reference evidence="4 5" key="1">
    <citation type="submission" date="2018-11" db="EMBL/GenBank/DDBJ databases">
        <authorList>
            <consortium name="Pathogen Informatics"/>
        </authorList>
    </citation>
    <scope>NUCLEOTIDE SEQUENCE [LARGE SCALE GENOMIC DNA]</scope>
</reference>
<gene>
    <name evidence="4" type="ORF">SVUK_LOCUS20777</name>
</gene>
<keyword evidence="2" id="KW-0677">Repeat</keyword>
<evidence type="ECO:0000256" key="2">
    <source>
        <dbReference type="ARBA" id="ARBA00022737"/>
    </source>
</evidence>
<evidence type="ECO:0000313" key="4">
    <source>
        <dbReference type="EMBL" id="VDM85779.1"/>
    </source>
</evidence>
<evidence type="ECO:0000256" key="3">
    <source>
        <dbReference type="PROSITE-ProRule" id="PRU00221"/>
    </source>
</evidence>
<dbReference type="GO" id="GO:0005634">
    <property type="term" value="C:nucleus"/>
    <property type="evidence" value="ECO:0007669"/>
    <property type="project" value="TreeGrafter"/>
</dbReference>
<dbReference type="Pfam" id="PF00400">
    <property type="entry name" value="WD40"/>
    <property type="match status" value="1"/>
</dbReference>
<organism evidence="4 5">
    <name type="scientific">Strongylus vulgaris</name>
    <name type="common">Blood worm</name>
    <dbReference type="NCBI Taxonomy" id="40348"/>
    <lineage>
        <taxon>Eukaryota</taxon>
        <taxon>Metazoa</taxon>
        <taxon>Ecdysozoa</taxon>
        <taxon>Nematoda</taxon>
        <taxon>Chromadorea</taxon>
        <taxon>Rhabditida</taxon>
        <taxon>Rhabditina</taxon>
        <taxon>Rhabditomorpha</taxon>
        <taxon>Strongyloidea</taxon>
        <taxon>Strongylidae</taxon>
        <taxon>Strongylus</taxon>
    </lineage>
</organism>
<proteinExistence type="predicted"/>
<dbReference type="AlphaFoldDB" id="A0A3P7K0M4"/>
<feature type="repeat" description="WD" evidence="3">
    <location>
        <begin position="22"/>
        <end position="55"/>
    </location>
</feature>
<dbReference type="Proteomes" id="UP000270094">
    <property type="component" value="Unassembled WGS sequence"/>
</dbReference>
<dbReference type="GO" id="GO:0043130">
    <property type="term" value="F:ubiquitin binding"/>
    <property type="evidence" value="ECO:0007669"/>
    <property type="project" value="TreeGrafter"/>
</dbReference>
<dbReference type="SUPFAM" id="SSF50978">
    <property type="entry name" value="WD40 repeat-like"/>
    <property type="match status" value="1"/>
</dbReference>
<accession>A0A3P7K0M4</accession>
<dbReference type="PROSITE" id="PS50082">
    <property type="entry name" value="WD_REPEATS_2"/>
    <property type="match status" value="1"/>
</dbReference>
<dbReference type="PROSITE" id="PS00678">
    <property type="entry name" value="WD_REPEATS_1"/>
    <property type="match status" value="1"/>
</dbReference>
<dbReference type="PANTHER" id="PTHR19849">
    <property type="entry name" value="PHOSPHOLIPASE A-2-ACTIVATING PROTEIN"/>
    <property type="match status" value="1"/>
</dbReference>
<evidence type="ECO:0000256" key="1">
    <source>
        <dbReference type="ARBA" id="ARBA00022574"/>
    </source>
</evidence>
<protein>
    <submittedName>
        <fullName evidence="4">Uncharacterized protein</fullName>
    </submittedName>
</protein>
<dbReference type="OrthoDB" id="5853810at2759"/>
<dbReference type="GO" id="GO:0043161">
    <property type="term" value="P:proteasome-mediated ubiquitin-dependent protein catabolic process"/>
    <property type="evidence" value="ECO:0007669"/>
    <property type="project" value="TreeGrafter"/>
</dbReference>